<evidence type="ECO:0000259" key="10">
    <source>
        <dbReference type="PROSITE" id="PS50075"/>
    </source>
</evidence>
<dbReference type="Proteomes" id="UP000001055">
    <property type="component" value="Unassembled WGS sequence"/>
</dbReference>
<dbReference type="InterPro" id="IPR050091">
    <property type="entry name" value="PKS_NRPS_Biosynth_Enz"/>
</dbReference>
<dbReference type="Pfam" id="PF08240">
    <property type="entry name" value="ADH_N"/>
    <property type="match status" value="1"/>
</dbReference>
<dbReference type="Pfam" id="PF00550">
    <property type="entry name" value="PP-binding"/>
    <property type="match status" value="1"/>
</dbReference>
<keyword evidence="4" id="KW-0808">Transferase</keyword>
<dbReference type="InterPro" id="IPR049900">
    <property type="entry name" value="PKS_mFAS_DH"/>
</dbReference>
<dbReference type="InParanoid" id="Q0UF41"/>
<evidence type="ECO:0000256" key="6">
    <source>
        <dbReference type="ARBA" id="ARBA00023268"/>
    </source>
</evidence>
<dbReference type="InterPro" id="IPR006162">
    <property type="entry name" value="Ppantetheine_attach_site"/>
</dbReference>
<dbReference type="Pfam" id="PF22621">
    <property type="entry name" value="CurL-like_PKS_C"/>
    <property type="match status" value="1"/>
</dbReference>
<dbReference type="FunFam" id="3.40.50.720:FF:000209">
    <property type="entry name" value="Polyketide synthase Pks12"/>
    <property type="match status" value="1"/>
</dbReference>
<evidence type="ECO:0000256" key="2">
    <source>
        <dbReference type="ARBA" id="ARBA00022553"/>
    </source>
</evidence>
<dbReference type="SUPFAM" id="SSF50129">
    <property type="entry name" value="GroES-like"/>
    <property type="match status" value="1"/>
</dbReference>
<dbReference type="eggNOG" id="KOG1202">
    <property type="taxonomic scope" value="Eukaryota"/>
</dbReference>
<evidence type="ECO:0000256" key="7">
    <source>
        <dbReference type="ARBA" id="ARBA00023315"/>
    </source>
</evidence>
<dbReference type="InterPro" id="IPR036736">
    <property type="entry name" value="ACP-like_sf"/>
</dbReference>
<dbReference type="InterPro" id="IPR036291">
    <property type="entry name" value="NAD(P)-bd_dom_sf"/>
</dbReference>
<dbReference type="Gene3D" id="3.40.50.720">
    <property type="entry name" value="NAD(P)-binding Rossmann-like Domain"/>
    <property type="match status" value="1"/>
</dbReference>
<dbReference type="Gene3D" id="3.40.366.10">
    <property type="entry name" value="Malonyl-Coenzyme A Acyl Carrier Protein, domain 2"/>
    <property type="match status" value="1"/>
</dbReference>
<keyword evidence="7" id="KW-0012">Acyltransferase</keyword>
<dbReference type="KEGG" id="pno:SNOG_09623"/>
<dbReference type="CDD" id="cd05195">
    <property type="entry name" value="enoyl_red"/>
    <property type="match status" value="1"/>
</dbReference>
<dbReference type="InterPro" id="IPR013217">
    <property type="entry name" value="Methyltransf_12"/>
</dbReference>
<dbReference type="PROSITE" id="PS52019">
    <property type="entry name" value="PKS_MFAS_DH"/>
    <property type="match status" value="1"/>
</dbReference>
<dbReference type="Pfam" id="PF14765">
    <property type="entry name" value="PS-DH"/>
    <property type="match status" value="1"/>
</dbReference>
<dbReference type="InterPro" id="IPR014031">
    <property type="entry name" value="Ketoacyl_synth_C"/>
</dbReference>
<dbReference type="InterPro" id="IPR002364">
    <property type="entry name" value="Quin_OxRdtase/zeta-crystal_CS"/>
</dbReference>
<dbReference type="RefSeq" id="XP_001799912.1">
    <property type="nucleotide sequence ID" value="XM_001799860.1"/>
</dbReference>
<evidence type="ECO:0000256" key="3">
    <source>
        <dbReference type="ARBA" id="ARBA00022603"/>
    </source>
</evidence>
<dbReference type="Gene3D" id="3.40.50.150">
    <property type="entry name" value="Vaccinia Virus protein VP39"/>
    <property type="match status" value="1"/>
</dbReference>
<dbReference type="EMBL" id="CH445339">
    <property type="protein sequence ID" value="EAT82888.2"/>
    <property type="molecule type" value="Genomic_DNA"/>
</dbReference>
<proteinExistence type="predicted"/>
<dbReference type="SUPFAM" id="SSF52151">
    <property type="entry name" value="FabD/lysophospholipase-like"/>
    <property type="match status" value="1"/>
</dbReference>
<dbReference type="InterPro" id="IPR042104">
    <property type="entry name" value="PKS_dehydratase_sf"/>
</dbReference>
<dbReference type="InterPro" id="IPR049551">
    <property type="entry name" value="PKS_DH_C"/>
</dbReference>
<feature type="domain" description="Ketosynthase family 3 (KS3)" evidence="11">
    <location>
        <begin position="50"/>
        <end position="455"/>
    </location>
</feature>
<dbReference type="PROSITE" id="PS00012">
    <property type="entry name" value="PHOSPHOPANTETHEINE"/>
    <property type="match status" value="1"/>
</dbReference>
<feature type="region of interest" description="N-terminal hotdog fold" evidence="8">
    <location>
        <begin position="908"/>
        <end position="1036"/>
    </location>
</feature>
<organism evidence="13 14">
    <name type="scientific">Phaeosphaeria nodorum (strain SN15 / ATCC MYA-4574 / FGSC 10173)</name>
    <name type="common">Glume blotch fungus</name>
    <name type="synonym">Parastagonospora nodorum</name>
    <dbReference type="NCBI Taxonomy" id="321614"/>
    <lineage>
        <taxon>Eukaryota</taxon>
        <taxon>Fungi</taxon>
        <taxon>Dikarya</taxon>
        <taxon>Ascomycota</taxon>
        <taxon>Pezizomycotina</taxon>
        <taxon>Dothideomycetes</taxon>
        <taxon>Pleosporomycetidae</taxon>
        <taxon>Pleosporales</taxon>
        <taxon>Pleosporineae</taxon>
        <taxon>Phaeosphaeriaceae</taxon>
        <taxon>Parastagonospora</taxon>
    </lineage>
</organism>
<dbReference type="SMART" id="SM00825">
    <property type="entry name" value="PKS_KS"/>
    <property type="match status" value="1"/>
</dbReference>
<dbReference type="SMART" id="SM00829">
    <property type="entry name" value="PKS_ER"/>
    <property type="match status" value="1"/>
</dbReference>
<dbReference type="SMART" id="SM00827">
    <property type="entry name" value="PKS_AT"/>
    <property type="match status" value="1"/>
</dbReference>
<dbReference type="InterPro" id="IPR013149">
    <property type="entry name" value="ADH-like_C"/>
</dbReference>
<dbReference type="InterPro" id="IPR029063">
    <property type="entry name" value="SAM-dependent_MTases_sf"/>
</dbReference>
<dbReference type="Gene3D" id="1.10.1200.10">
    <property type="entry name" value="ACP-like"/>
    <property type="match status" value="1"/>
</dbReference>
<keyword evidence="2" id="KW-0597">Phosphoprotein</keyword>
<dbReference type="CDD" id="cd00833">
    <property type="entry name" value="PKS"/>
    <property type="match status" value="1"/>
</dbReference>
<dbReference type="InterPro" id="IPR001227">
    <property type="entry name" value="Ac_transferase_dom_sf"/>
</dbReference>
<dbReference type="GO" id="GO:0044550">
    <property type="term" value="P:secondary metabolite biosynthetic process"/>
    <property type="evidence" value="ECO:0000318"/>
    <property type="project" value="GO_Central"/>
</dbReference>
<feature type="domain" description="PKS/mFAS DH" evidence="12">
    <location>
        <begin position="908"/>
        <end position="1192"/>
    </location>
</feature>
<sequence>MAPHAIGLSDEDSHTLNGHAKPLSGEHRWSNGMTVSTNGHLNGMDKSNFPEPIAICGMAMRLPGGVRDAEGYWDLLYNKRSGQCRVPADRYNVEAFYGPGKIGHVNSMHGYFLEDHDLSHIDTTFWSMTKQEIEAMDPQQRMNLEIVYECLQNAGQKPNELRGRKIGVYVGTFDGDWLELDGRDTQHYNSYRLTGYADYMSANRVHYEYDFMGPSITVRTACSSSMSALYDACRSLHAGDCEAAVVATSNLMLSPRTTATMADQGVMSPTGSCKTFSAEADGYARGEAVSAVYIKKLSDAIRDGDTVRSVIRSSVINAGGRASTLTAPNTVAHEALIRRGHEAAGITDFSKTAMIECHGTGTAVGDPIETKAVANIFGEHGIYIGSVKPNIGHGESASGLSSIIKMTLALEKKIIPPNILFSTPNPKSSWLFHSMNMLLESAEHHGVGRKKVTLEPTSLEPEPKLLVFSAKHPESLKRSAADHESYINSRPESINDMSYTLGVKREVLAHRAFCVTDGQGTFDLSRIQKSTLKSPPSIVFCFTGQGAQSAQMGKELIQNVPSFKKTIEHLDQVLASLDDPPRWKLLDELMASKKSSRLGQAELSQPCCTALQIALVDLLASWNIHPAAVAGHSSGEIGAAYACGSLSAEDAIASAYYRGVVTLRLSPELVGGMAAIGLGAQDVSKYLQPGVTIGCENSPESSTLTGDKVVLQKVMEVIKENHPDTLVRALAVNKAYHSAHMETVADEYTTLLGKLHAGSPKVPFFSSVTEKVITDAHLLNASYWVKNLISPVKFTGAIGNVLDTMNAPKIFLEIGPHTALAGPIRQILRAKSSQDPYVGTLARGHDAHEQLLKTAGELWLNDYAVEFENVNGRGSFLTDLPLYPWNYESIWGESRLSRDWRFRKHPHHDLIGSRVIESTDQNPSWRNILRSDEIRWVKEHEVTGDVVLPGVGYVCMAGEAVRQLTGISDYTVRKVNIKAACVIQSGQDVEIITHLSRARVTDSLESLWYDFTVSSLNKDTWIQHAFGQIRPGSEIERENIEIKPLPRQLSKRTWYRKMQQMGLNYGTRFRAINNPTSHPTIKSAVANVKSELVEGESHYAVHPSAMDSLLQLLMLAVSNGLERRFTVLAVPTYIEELYVRPPVGEMTVQATADFPPKGGAMSGDVVAIDSEGTTVVQLTTLQTSPLGDGKTDDNRGFNDLHAATELEWKPDLTFMNASDLFSISMERGEIHNNLDKLGALAMLEAEERLEGQATEQGHLNVFLNWLKNINANVDPALAKFDSPQRIQIMDELHDWLQGSTAKAGATAIMRILNKCRGIFKAEVDPLDLLMDDGILTQLYDFMQMQNSKYTSFLDLLSHKTPTLRILEIGAGTGGTTNTLLPFLKSQYGERTYFSYTYTDISSGFFIQARERFREYPGMEYAVLDISKDPLEQGFEANTFDMIIATNVLHATPSIHETLSNCHKLLHPRGRLFLQELDPVSKWINFVMGVLSGWWLGAADGRPDEPYIPAARWEKELRGAGFDGIDSIHHDGYLDNNIIAMPTRPALASRRITVLCVDPKAPEVQTIAQGLQGKGFELDFCRVGQTPTAEQDAISLLDLDHPFLYSANEAEFSWFVKVVDCVKGAGENHTGILWVTGACQVNCTEPKYALITGVSRVCRTEKQMDFGTFELDSFDEKTLLIVPEVYDEFSQRSHEESMTPDVEWAYDSGKVMVSRYHFIDVAEGMKNTTVTPEVSTKKLAINKPGVLSTLAWEQLELPALGPNDVECEVKAVGLNFKDVLIAMGIITDLPAIGDGLGLESCSIVTRVGSEVSSLKIGDRVIGCKTGSFTTKMVLSEKLCVKIPEHSSLSNEEASTMPVVVCTALYALQDLAKLDASKSVLIQSAAGGVGIAAIQIAKMAGAEIYCTVSSQEKRDFLSQTYGIEADHIFNSRDANFVSGILAKTEGRGIDVVLNSLSGELLHASWKCVAEFGIMVEIGRRDFIGHGQLGMEMFDGNRTFIGFDLSTIASKKQAVMMSLMERALRYNAEGHINPITPIHEFSAAQIGEAMRYLQRGTHIGKVVITMPEDHAALPLEKVRGELKLSPEKAYLFVGGLGGIGRAVASWLVERGARRIVFLSRSAGKDPKTQIFLHELAAQGCTATTFAADVCNYDDVLKAVESIDMPIGGVLQAAMALADVSLADMTFQQWQYAMLPKVQGTLNLHKALESHKSSVDIFFTFSSAGSTMGNWGQANYNAGNCFLDAFIQYRHSIGLPASSLDVGVIEDVGYVAENPSMLDTLRATGQYLIQERELLESIELCMSRSQPPSLKRKRDDADELPRYANPSQVAIGYRSVLPITAPNNRCIWRKDRRMTIYRNLERQETAVADSGNGALTAFLKDIVSNSTLLKEPESAELLAQAIGKTLFGFLMQEDEDVDLTAPLATIGIDSLISIELRNWIRANIGVELTVLEIVRADDIAALGAQAQVKLIEKLVT</sequence>
<dbReference type="SUPFAM" id="SSF53335">
    <property type="entry name" value="S-adenosyl-L-methionine-dependent methyltransferases"/>
    <property type="match status" value="1"/>
</dbReference>
<dbReference type="GeneID" id="5976817"/>
<dbReference type="PANTHER" id="PTHR43775:SF49">
    <property type="entry name" value="SYNTHASE, PUTATIVE (JCVI)-RELATED"/>
    <property type="match status" value="1"/>
</dbReference>
<dbReference type="GO" id="GO:1901336">
    <property type="term" value="P:lactone biosynthetic process"/>
    <property type="evidence" value="ECO:0007669"/>
    <property type="project" value="UniProtKB-ARBA"/>
</dbReference>
<dbReference type="Gene3D" id="3.90.180.10">
    <property type="entry name" value="Medium-chain alcohol dehydrogenases, catalytic domain"/>
    <property type="match status" value="1"/>
</dbReference>
<keyword evidence="3" id="KW-0489">Methyltransferase</keyword>
<dbReference type="Pfam" id="PF00698">
    <property type="entry name" value="Acyl_transf_1"/>
    <property type="match status" value="1"/>
</dbReference>
<accession>Q0UF41</accession>
<evidence type="ECO:0000256" key="4">
    <source>
        <dbReference type="ARBA" id="ARBA00022679"/>
    </source>
</evidence>
<evidence type="ECO:0000256" key="5">
    <source>
        <dbReference type="ARBA" id="ARBA00022857"/>
    </source>
</evidence>
<evidence type="ECO:0000256" key="9">
    <source>
        <dbReference type="SAM" id="MobiDB-lite"/>
    </source>
</evidence>
<gene>
    <name evidence="13" type="ORF">SNOG_09623</name>
</gene>
<dbReference type="InterPro" id="IPR020843">
    <property type="entry name" value="ER"/>
</dbReference>
<dbReference type="Pfam" id="PF00109">
    <property type="entry name" value="ketoacyl-synt"/>
    <property type="match status" value="1"/>
</dbReference>
<dbReference type="GO" id="GO:0004312">
    <property type="term" value="F:fatty acid synthase activity"/>
    <property type="evidence" value="ECO:0000318"/>
    <property type="project" value="GO_Central"/>
</dbReference>
<keyword evidence="6" id="KW-0511">Multifunctional enzyme</keyword>
<protein>
    <submittedName>
        <fullName evidence="13">Uncharacterized protein</fullName>
    </submittedName>
</protein>
<dbReference type="SUPFAM" id="SSF47336">
    <property type="entry name" value="ACP-like"/>
    <property type="match status" value="1"/>
</dbReference>
<dbReference type="Gene3D" id="3.10.129.110">
    <property type="entry name" value="Polyketide synthase dehydratase"/>
    <property type="match status" value="1"/>
</dbReference>
<dbReference type="GO" id="GO:0031177">
    <property type="term" value="F:phosphopantetheine binding"/>
    <property type="evidence" value="ECO:0007669"/>
    <property type="project" value="InterPro"/>
</dbReference>
<evidence type="ECO:0000259" key="12">
    <source>
        <dbReference type="PROSITE" id="PS52019"/>
    </source>
</evidence>
<dbReference type="VEuPathDB" id="FungiDB:JI435_096230"/>
<dbReference type="HOGENOM" id="CLU_000022_31_1_1"/>
<dbReference type="Pfam" id="PF21089">
    <property type="entry name" value="PKS_DH_N"/>
    <property type="match status" value="1"/>
</dbReference>
<dbReference type="Pfam" id="PF08659">
    <property type="entry name" value="KR"/>
    <property type="match status" value="1"/>
</dbReference>
<dbReference type="InterPro" id="IPR049552">
    <property type="entry name" value="PKS_DH_N"/>
</dbReference>
<evidence type="ECO:0000313" key="13">
    <source>
        <dbReference type="EMBL" id="EAT82888.2"/>
    </source>
</evidence>
<dbReference type="InterPro" id="IPR057326">
    <property type="entry name" value="KR_dom"/>
</dbReference>
<feature type="region of interest" description="Disordered" evidence="9">
    <location>
        <begin position="1"/>
        <end position="43"/>
    </location>
</feature>
<dbReference type="SMART" id="SM00822">
    <property type="entry name" value="PKS_KR"/>
    <property type="match status" value="1"/>
</dbReference>
<feature type="compositionally biased region" description="Polar residues" evidence="9">
    <location>
        <begin position="31"/>
        <end position="40"/>
    </location>
</feature>
<dbReference type="SUPFAM" id="SSF53901">
    <property type="entry name" value="Thiolase-like"/>
    <property type="match status" value="1"/>
</dbReference>
<evidence type="ECO:0000256" key="1">
    <source>
        <dbReference type="ARBA" id="ARBA00022450"/>
    </source>
</evidence>
<dbReference type="PANTHER" id="PTHR43775">
    <property type="entry name" value="FATTY ACID SYNTHASE"/>
    <property type="match status" value="1"/>
</dbReference>
<dbReference type="InterPro" id="IPR013154">
    <property type="entry name" value="ADH-like_N"/>
</dbReference>
<dbReference type="InterPro" id="IPR013968">
    <property type="entry name" value="PKS_KR"/>
</dbReference>
<feature type="active site" description="Proton acceptor; for dehydratase activity" evidence="8">
    <location>
        <position position="940"/>
    </location>
</feature>
<keyword evidence="1" id="KW-0596">Phosphopantetheine</keyword>
<evidence type="ECO:0000256" key="8">
    <source>
        <dbReference type="PROSITE-ProRule" id="PRU01363"/>
    </source>
</evidence>
<dbReference type="InterPro" id="IPR020806">
    <property type="entry name" value="PKS_PP-bd"/>
</dbReference>
<dbReference type="InterPro" id="IPR011032">
    <property type="entry name" value="GroES-like_sf"/>
</dbReference>
<evidence type="ECO:0000313" key="14">
    <source>
        <dbReference type="Proteomes" id="UP000001055"/>
    </source>
</evidence>
<dbReference type="SMART" id="SM00826">
    <property type="entry name" value="PKS_DH"/>
    <property type="match status" value="1"/>
</dbReference>
<dbReference type="Pfam" id="PF08242">
    <property type="entry name" value="Methyltransf_12"/>
    <property type="match status" value="1"/>
</dbReference>
<dbReference type="InterPro" id="IPR016035">
    <property type="entry name" value="Acyl_Trfase/lysoPLipase"/>
</dbReference>
<dbReference type="InterPro" id="IPR009081">
    <property type="entry name" value="PP-bd_ACP"/>
</dbReference>
<name>Q0UF41_PHANO</name>
<dbReference type="SUPFAM" id="SSF51735">
    <property type="entry name" value="NAD(P)-binding Rossmann-fold domains"/>
    <property type="match status" value="2"/>
</dbReference>
<keyword evidence="5" id="KW-0521">NADP</keyword>
<dbReference type="InterPro" id="IPR014030">
    <property type="entry name" value="Ketoacyl_synth_N"/>
</dbReference>
<dbReference type="PROSITE" id="PS01162">
    <property type="entry name" value="QOR_ZETA_CRYSTAL"/>
    <property type="match status" value="1"/>
</dbReference>
<dbReference type="InterPro" id="IPR014043">
    <property type="entry name" value="Acyl_transferase_dom"/>
</dbReference>
<dbReference type="STRING" id="321614.Q0UF41"/>
<dbReference type="Gene3D" id="3.30.70.3290">
    <property type="match status" value="1"/>
</dbReference>
<dbReference type="GO" id="GO:0008168">
    <property type="term" value="F:methyltransferase activity"/>
    <property type="evidence" value="ECO:0007669"/>
    <property type="project" value="UniProtKB-KW"/>
</dbReference>
<dbReference type="GO" id="GO:0008270">
    <property type="term" value="F:zinc ion binding"/>
    <property type="evidence" value="ECO:0007669"/>
    <property type="project" value="InterPro"/>
</dbReference>
<dbReference type="PROSITE" id="PS50075">
    <property type="entry name" value="CARRIER"/>
    <property type="match status" value="1"/>
</dbReference>
<evidence type="ECO:0000259" key="11">
    <source>
        <dbReference type="PROSITE" id="PS52004"/>
    </source>
</evidence>
<dbReference type="GO" id="GO:0032259">
    <property type="term" value="P:methylation"/>
    <property type="evidence" value="ECO:0007669"/>
    <property type="project" value="UniProtKB-KW"/>
</dbReference>
<feature type="domain" description="Carrier" evidence="10">
    <location>
        <begin position="2389"/>
        <end position="2466"/>
    </location>
</feature>
<dbReference type="GO" id="GO:0016491">
    <property type="term" value="F:oxidoreductase activity"/>
    <property type="evidence" value="ECO:0007669"/>
    <property type="project" value="InterPro"/>
</dbReference>
<dbReference type="PROSITE" id="PS52004">
    <property type="entry name" value="KS3_2"/>
    <property type="match status" value="1"/>
</dbReference>
<dbReference type="InterPro" id="IPR020841">
    <property type="entry name" value="PKS_Beta-ketoAc_synthase_dom"/>
</dbReference>
<dbReference type="InterPro" id="IPR016039">
    <property type="entry name" value="Thiolase-like"/>
</dbReference>
<dbReference type="Gene3D" id="3.40.47.10">
    <property type="match status" value="1"/>
</dbReference>
<dbReference type="Pfam" id="PF00107">
    <property type="entry name" value="ADH_zinc_N"/>
    <property type="match status" value="1"/>
</dbReference>
<feature type="region of interest" description="C-terminal hotdog fold" evidence="8">
    <location>
        <begin position="1046"/>
        <end position="1192"/>
    </location>
</feature>
<dbReference type="Pfam" id="PF02801">
    <property type="entry name" value="Ketoacyl-synt_C"/>
    <property type="match status" value="1"/>
</dbReference>
<reference evidence="14" key="1">
    <citation type="journal article" date="2007" name="Plant Cell">
        <title>Dothideomycete-plant interactions illuminated by genome sequencing and EST analysis of the wheat pathogen Stagonospora nodorum.</title>
        <authorList>
            <person name="Hane J.K."/>
            <person name="Lowe R.G."/>
            <person name="Solomon P.S."/>
            <person name="Tan K.C."/>
            <person name="Schoch C.L."/>
            <person name="Spatafora J.W."/>
            <person name="Crous P.W."/>
            <person name="Kodira C."/>
            <person name="Birren B.W."/>
            <person name="Galagan J.E."/>
            <person name="Torriani S.F."/>
            <person name="McDonald B.A."/>
            <person name="Oliver R.P."/>
        </authorList>
    </citation>
    <scope>NUCLEOTIDE SEQUENCE [LARGE SCALE GENOMIC DNA]</scope>
    <source>
        <strain evidence="14">SN15 / ATCC MYA-4574 / FGSC 10173</strain>
    </source>
</reference>
<dbReference type="InterPro" id="IPR020807">
    <property type="entry name" value="PKS_DH"/>
</dbReference>
<feature type="active site" description="Proton donor; for dehydratase activity" evidence="8">
    <location>
        <position position="1107"/>
    </location>
</feature>
<dbReference type="SMART" id="SM00823">
    <property type="entry name" value="PKS_PP"/>
    <property type="match status" value="1"/>
</dbReference>
<dbReference type="GO" id="GO:0006633">
    <property type="term" value="P:fatty acid biosynthetic process"/>
    <property type="evidence" value="ECO:0000318"/>
    <property type="project" value="GO_Central"/>
</dbReference>